<dbReference type="OrthoDB" id="200954at2759"/>
<feature type="transmembrane region" description="Helical" evidence="7">
    <location>
        <begin position="317"/>
        <end position="336"/>
    </location>
</feature>
<feature type="transmembrane region" description="Helical" evidence="7">
    <location>
        <begin position="381"/>
        <end position="405"/>
    </location>
</feature>
<evidence type="ECO:0000256" key="1">
    <source>
        <dbReference type="ARBA" id="ARBA00004141"/>
    </source>
</evidence>
<dbReference type="InterPro" id="IPR050799">
    <property type="entry name" value="ZIP_Transporter"/>
</dbReference>
<feature type="region of interest" description="Disordered" evidence="6">
    <location>
        <begin position="181"/>
        <end position="204"/>
    </location>
</feature>
<evidence type="ECO:0000256" key="2">
    <source>
        <dbReference type="ARBA" id="ARBA00006939"/>
    </source>
</evidence>
<proteinExistence type="inferred from homology"/>
<evidence type="ECO:0000313" key="9">
    <source>
        <dbReference type="Proteomes" id="UP000198287"/>
    </source>
</evidence>
<feature type="transmembrane region" description="Helical" evidence="7">
    <location>
        <begin position="111"/>
        <end position="136"/>
    </location>
</feature>
<dbReference type="Pfam" id="PF02535">
    <property type="entry name" value="Zip"/>
    <property type="match status" value="1"/>
</dbReference>
<keyword evidence="4 7" id="KW-1133">Transmembrane helix</keyword>
<evidence type="ECO:0000256" key="5">
    <source>
        <dbReference type="ARBA" id="ARBA00023136"/>
    </source>
</evidence>
<reference evidence="8 9" key="1">
    <citation type="submission" date="2015-12" db="EMBL/GenBank/DDBJ databases">
        <title>The genome of Folsomia candida.</title>
        <authorList>
            <person name="Faddeeva A."/>
            <person name="Derks M.F."/>
            <person name="Anvar Y."/>
            <person name="Smit S."/>
            <person name="Van Straalen N."/>
            <person name="Roelofs D."/>
        </authorList>
    </citation>
    <scope>NUCLEOTIDE SEQUENCE [LARGE SCALE GENOMIC DNA]</scope>
    <source>
        <strain evidence="8 9">VU population</strain>
        <tissue evidence="8">Whole body</tissue>
    </source>
</reference>
<dbReference type="AlphaFoldDB" id="A0A226DIQ9"/>
<dbReference type="EMBL" id="LNIX01000020">
    <property type="protein sequence ID" value="OXA44076.1"/>
    <property type="molecule type" value="Genomic_DNA"/>
</dbReference>
<dbReference type="GO" id="GO:0005385">
    <property type="term" value="F:zinc ion transmembrane transporter activity"/>
    <property type="evidence" value="ECO:0007669"/>
    <property type="project" value="TreeGrafter"/>
</dbReference>
<keyword evidence="3 7" id="KW-0812">Transmembrane</keyword>
<keyword evidence="9" id="KW-1185">Reference proteome</keyword>
<comment type="subcellular location">
    <subcellularLocation>
        <location evidence="1">Membrane</location>
        <topology evidence="1">Multi-pass membrane protein</topology>
    </subcellularLocation>
</comment>
<evidence type="ECO:0000313" key="8">
    <source>
        <dbReference type="EMBL" id="OXA44076.1"/>
    </source>
</evidence>
<comment type="similarity">
    <text evidence="2">Belongs to the ZIP transporter (TC 2.A.5) family.</text>
</comment>
<dbReference type="GO" id="GO:0071578">
    <property type="term" value="P:zinc ion import across plasma membrane"/>
    <property type="evidence" value="ECO:0007669"/>
    <property type="project" value="TreeGrafter"/>
</dbReference>
<dbReference type="GO" id="GO:0030003">
    <property type="term" value="P:intracellular monoatomic cation homeostasis"/>
    <property type="evidence" value="ECO:0007669"/>
    <property type="project" value="TreeGrafter"/>
</dbReference>
<dbReference type="PANTHER" id="PTHR12191:SF37">
    <property type="entry name" value="ZINC TRANSPORTER FOI"/>
    <property type="match status" value="1"/>
</dbReference>
<comment type="caution">
    <text evidence="8">The sequence shown here is derived from an EMBL/GenBank/DDBJ whole genome shotgun (WGS) entry which is preliminary data.</text>
</comment>
<feature type="transmembrane region" description="Helical" evidence="7">
    <location>
        <begin position="342"/>
        <end position="360"/>
    </location>
</feature>
<evidence type="ECO:0000256" key="7">
    <source>
        <dbReference type="SAM" id="Phobius"/>
    </source>
</evidence>
<dbReference type="OMA" id="MAIMCEE"/>
<organism evidence="8 9">
    <name type="scientific">Folsomia candida</name>
    <name type="common">Springtail</name>
    <dbReference type="NCBI Taxonomy" id="158441"/>
    <lineage>
        <taxon>Eukaryota</taxon>
        <taxon>Metazoa</taxon>
        <taxon>Ecdysozoa</taxon>
        <taxon>Arthropoda</taxon>
        <taxon>Hexapoda</taxon>
        <taxon>Collembola</taxon>
        <taxon>Entomobryomorpha</taxon>
        <taxon>Isotomoidea</taxon>
        <taxon>Isotomidae</taxon>
        <taxon>Proisotominae</taxon>
        <taxon>Folsomia</taxon>
    </lineage>
</organism>
<sequence>MEASMLTNHSAGVNNPIRLGLSQTQFENEVTSSGILTTAEAWGWAFLFVTIINMSSVMGIIFFPLMKKSYYTLIMRMMIGLAIGSLSGSSLFHLIPAAFDLGEKNDKGQSYINIALFIWLSMWIVMLLECTIKIVVKIRAVKSERKYQRKCIMAAEADTNLGGGDIPLQISSQLNIPFSNGNAPTDGLEEEDENNEDDDATPATNSLKTAKANLSLYALSHANLPVYHSTFSLNRTAIEAVGGDLKRPQTIKTVAWLIIIGDSLHNFIDGVSIGAAFVKDFRTGAIISMAIMCEEFPHELGDFAILISSGFSVKKALLVNFLSALTCYLGMGLGILLGEIHWSNYIFAFASGIFLYVSLADMVPEITSLIEEVSEVQPKQAWSVLLTHNIGILTGITILYALAAFQPK</sequence>
<evidence type="ECO:0000256" key="6">
    <source>
        <dbReference type="SAM" id="MobiDB-lite"/>
    </source>
</evidence>
<feature type="transmembrane region" description="Helical" evidence="7">
    <location>
        <begin position="41"/>
        <end position="65"/>
    </location>
</feature>
<evidence type="ECO:0000256" key="4">
    <source>
        <dbReference type="ARBA" id="ARBA00022989"/>
    </source>
</evidence>
<dbReference type="GO" id="GO:0140410">
    <property type="term" value="F:monoatomic cation:bicarbonate symporter activity"/>
    <property type="evidence" value="ECO:0007669"/>
    <property type="project" value="TreeGrafter"/>
</dbReference>
<evidence type="ECO:0000256" key="3">
    <source>
        <dbReference type="ARBA" id="ARBA00022692"/>
    </source>
</evidence>
<gene>
    <name evidence="8" type="ORF">Fcan01_21320</name>
</gene>
<protein>
    <submittedName>
        <fullName evidence="8">Zinc transporter ZIP8</fullName>
    </submittedName>
</protein>
<dbReference type="InterPro" id="IPR003689">
    <property type="entry name" value="ZIP"/>
</dbReference>
<feature type="transmembrane region" description="Helical" evidence="7">
    <location>
        <begin position="77"/>
        <end position="99"/>
    </location>
</feature>
<dbReference type="GO" id="GO:0005886">
    <property type="term" value="C:plasma membrane"/>
    <property type="evidence" value="ECO:0007669"/>
    <property type="project" value="TreeGrafter"/>
</dbReference>
<feature type="compositionally biased region" description="Acidic residues" evidence="6">
    <location>
        <begin position="187"/>
        <end position="200"/>
    </location>
</feature>
<keyword evidence="5 7" id="KW-0472">Membrane</keyword>
<name>A0A226DIQ9_FOLCA</name>
<dbReference type="PANTHER" id="PTHR12191">
    <property type="entry name" value="SOLUTE CARRIER FAMILY 39"/>
    <property type="match status" value="1"/>
</dbReference>
<dbReference type="Proteomes" id="UP000198287">
    <property type="component" value="Unassembled WGS sequence"/>
</dbReference>
<accession>A0A226DIQ9</accession>